<sequence>MSLHNRRQNIKAEIIDTERLLEMVRSHPLMADSLQEKIEMLNDELSKIPDIIHEPVMQFLFSGNAVYGSDGIKSTFVSKITQPVQGLVQTQLAINKYGKVGKRGRTKKKVKNDLYLTGLPKGSFGIELTRIDYDEHDLYDLVDTSEAMKDVINLIKNTALEEDLFSEIIEKTPKRNLSNLKKFLQEVVNENSILKMDSGEVHVELSNEQVNKAYRRISTVIENEDEIIIEGVLRGMLLDSNKFEILDTEGKPISGYINNELDEETLIEYDRLYLNQNCKIHLRVYYINYASKQEKIEYELLEIERV</sequence>
<dbReference type="AlphaFoldDB" id="A0AAJ1R7G7"/>
<dbReference type="RefSeq" id="WP_214590303.1">
    <property type="nucleotide sequence ID" value="NZ_JAUHGV010000018.1"/>
</dbReference>
<proteinExistence type="predicted"/>
<evidence type="ECO:0000313" key="1">
    <source>
        <dbReference type="EMBL" id="MDN4013689.1"/>
    </source>
</evidence>
<dbReference type="Proteomes" id="UP001225933">
    <property type="component" value="Unassembled WGS sequence"/>
</dbReference>
<gene>
    <name evidence="1" type="ORF">QX233_14520</name>
</gene>
<organism evidence="1 2">
    <name type="scientific">Chryseobacterium gambrini</name>
    <dbReference type="NCBI Taxonomy" id="373672"/>
    <lineage>
        <taxon>Bacteria</taxon>
        <taxon>Pseudomonadati</taxon>
        <taxon>Bacteroidota</taxon>
        <taxon>Flavobacteriia</taxon>
        <taxon>Flavobacteriales</taxon>
        <taxon>Weeksellaceae</taxon>
        <taxon>Chryseobacterium group</taxon>
        <taxon>Chryseobacterium</taxon>
    </lineage>
</organism>
<evidence type="ECO:0000313" key="2">
    <source>
        <dbReference type="Proteomes" id="UP001225933"/>
    </source>
</evidence>
<accession>A0AAJ1R7G7</accession>
<dbReference type="EMBL" id="JAUHGV010000018">
    <property type="protein sequence ID" value="MDN4013689.1"/>
    <property type="molecule type" value="Genomic_DNA"/>
</dbReference>
<protein>
    <submittedName>
        <fullName evidence="1">Uncharacterized protein</fullName>
    </submittedName>
</protein>
<comment type="caution">
    <text evidence="1">The sequence shown here is derived from an EMBL/GenBank/DDBJ whole genome shotgun (WGS) entry which is preliminary data.</text>
</comment>
<name>A0AAJ1R7G7_9FLAO</name>
<reference evidence="1" key="1">
    <citation type="submission" date="2023-06" db="EMBL/GenBank/DDBJ databases">
        <title>Two Chryseobacterium gambrini strains from China.</title>
        <authorList>
            <person name="Zeng J."/>
            <person name="Wu Y."/>
        </authorList>
    </citation>
    <scope>NUCLEOTIDE SEQUENCE</scope>
    <source>
        <strain evidence="1">SQ219</strain>
    </source>
</reference>